<dbReference type="EMBL" id="SRLA01000002">
    <property type="protein sequence ID" value="TGE07833.1"/>
    <property type="molecule type" value="Genomic_DNA"/>
</dbReference>
<keyword evidence="2" id="KW-1185">Reference proteome</keyword>
<protein>
    <submittedName>
        <fullName evidence="1">Alpha/beta hydrolase</fullName>
    </submittedName>
</protein>
<dbReference type="Proteomes" id="UP000298337">
    <property type="component" value="Unassembled WGS sequence"/>
</dbReference>
<proteinExistence type="predicted"/>
<reference evidence="1 2" key="1">
    <citation type="submission" date="2019-04" db="EMBL/GenBank/DDBJ databases">
        <authorList>
            <person name="Feng G."/>
            <person name="Zhang J."/>
            <person name="Zhu H."/>
        </authorList>
    </citation>
    <scope>NUCLEOTIDE SEQUENCE [LARGE SCALE GENOMIC DNA]</scope>
    <source>
        <strain evidence="1 2">92R-1</strain>
    </source>
</reference>
<dbReference type="Gene3D" id="3.40.50.1820">
    <property type="entry name" value="alpha/beta hydrolase"/>
    <property type="match status" value="1"/>
</dbReference>
<dbReference type="GO" id="GO:0016787">
    <property type="term" value="F:hydrolase activity"/>
    <property type="evidence" value="ECO:0007669"/>
    <property type="project" value="UniProtKB-KW"/>
</dbReference>
<evidence type="ECO:0000313" key="2">
    <source>
        <dbReference type="Proteomes" id="UP000298337"/>
    </source>
</evidence>
<dbReference type="AlphaFoldDB" id="A0A4Z0P619"/>
<name>A0A4Z0P619_9BACT</name>
<dbReference type="SUPFAM" id="SSF53474">
    <property type="entry name" value="alpha/beta-Hydrolases"/>
    <property type="match status" value="1"/>
</dbReference>
<dbReference type="InterPro" id="IPR010662">
    <property type="entry name" value="RBBP9/YdeN"/>
</dbReference>
<comment type="caution">
    <text evidence="1">The sequence shown here is derived from an EMBL/GenBank/DDBJ whole genome shotgun (WGS) entry which is preliminary data.</text>
</comment>
<accession>A0A4Z0P619</accession>
<organism evidence="1 2">
    <name type="scientific">Hymenobacter fodinae</name>
    <dbReference type="NCBI Taxonomy" id="2510796"/>
    <lineage>
        <taxon>Bacteria</taxon>
        <taxon>Pseudomonadati</taxon>
        <taxon>Bacteroidota</taxon>
        <taxon>Cytophagia</taxon>
        <taxon>Cytophagales</taxon>
        <taxon>Hymenobacteraceae</taxon>
        <taxon>Hymenobacter</taxon>
    </lineage>
</organism>
<keyword evidence="1" id="KW-0378">Hydrolase</keyword>
<evidence type="ECO:0000313" key="1">
    <source>
        <dbReference type="EMBL" id="TGE07833.1"/>
    </source>
</evidence>
<dbReference type="Pfam" id="PF06821">
    <property type="entry name" value="Ser_hydrolase"/>
    <property type="match status" value="1"/>
</dbReference>
<gene>
    <name evidence="1" type="ORF">EU556_08760</name>
</gene>
<sequence length="176" mass="18901">MPSPNILIVPGLGNSGPEHWQTYWTQHYGYPRVQQGNWDNPVLADWVQTLSDAVKAAGPDVILVGHSLGCITIAHLASTASHRIKGALLVAPADVDRPDMPAEVMNFAPIPLARLPFPGIVVASTNDEYMTLERAQVLAQAWGSQFVNMGALGHINSDSGLGLWPQGHALLRELVG</sequence>
<dbReference type="InterPro" id="IPR029058">
    <property type="entry name" value="AB_hydrolase_fold"/>
</dbReference>
<dbReference type="RefSeq" id="WP_135433283.1">
    <property type="nucleotide sequence ID" value="NZ_SRLA01000002.1"/>
</dbReference>
<dbReference type="OrthoDB" id="9804993at2"/>